<evidence type="ECO:0000313" key="3">
    <source>
        <dbReference type="Proteomes" id="UP001341245"/>
    </source>
</evidence>
<evidence type="ECO:0000256" key="1">
    <source>
        <dbReference type="SAM" id="MobiDB-lite"/>
    </source>
</evidence>
<reference evidence="2 3" key="1">
    <citation type="submission" date="2023-11" db="EMBL/GenBank/DDBJ databases">
        <title>Draft genome sequence and annotation of the polyextremotolerant black yeast-like fungus Aureobasidium pullulans NRRL 62042.</title>
        <authorList>
            <person name="Dielentheis-Frenken M.R.E."/>
            <person name="Wibberg D."/>
            <person name="Blank L.M."/>
            <person name="Tiso T."/>
        </authorList>
    </citation>
    <scope>NUCLEOTIDE SEQUENCE [LARGE SCALE GENOMIC DNA]</scope>
    <source>
        <strain evidence="2 3">NRRL 62042</strain>
    </source>
</reference>
<evidence type="ECO:0000313" key="2">
    <source>
        <dbReference type="EMBL" id="KAK6002584.1"/>
    </source>
</evidence>
<dbReference type="EMBL" id="JASGXD010000011">
    <property type="protein sequence ID" value="KAK6002584.1"/>
    <property type="molecule type" value="Genomic_DNA"/>
</dbReference>
<protein>
    <recommendedName>
        <fullName evidence="4">Lysine-specific metallo-endopeptidase domain-containing protein</fullName>
    </recommendedName>
</protein>
<keyword evidence="3" id="KW-1185">Reference proteome</keyword>
<evidence type="ECO:0008006" key="4">
    <source>
        <dbReference type="Google" id="ProtNLM"/>
    </source>
</evidence>
<accession>A0ABR0TDS7</accession>
<organism evidence="2 3">
    <name type="scientific">Aureobasidium pullulans</name>
    <name type="common">Black yeast</name>
    <name type="synonym">Pullularia pullulans</name>
    <dbReference type="NCBI Taxonomy" id="5580"/>
    <lineage>
        <taxon>Eukaryota</taxon>
        <taxon>Fungi</taxon>
        <taxon>Dikarya</taxon>
        <taxon>Ascomycota</taxon>
        <taxon>Pezizomycotina</taxon>
        <taxon>Dothideomycetes</taxon>
        <taxon>Dothideomycetidae</taxon>
        <taxon>Dothideales</taxon>
        <taxon>Saccotheciaceae</taxon>
        <taxon>Aureobasidium</taxon>
    </lineage>
</organism>
<proteinExistence type="predicted"/>
<gene>
    <name evidence="2" type="ORF">QM012_001334</name>
</gene>
<dbReference type="Proteomes" id="UP001341245">
    <property type="component" value="Unassembled WGS sequence"/>
</dbReference>
<comment type="caution">
    <text evidence="2">The sequence shown here is derived from an EMBL/GenBank/DDBJ whole genome shotgun (WGS) entry which is preliminary data.</text>
</comment>
<sequence length="295" mass="33540">MDIMLGDRNAFSLTKPWVESNGKVAKGAREPGTRSSVIHMSRGYVDAMRMYFNNDPTLTELGRFINDTQYLASIPIEDTICINEDSAIARSTILFEDTLVHELTHAISGAYFNIIPLRTPGVPSHHHVYEPFFAGDRCNETGHAISSYIFRGNPIGLCQWNIPQNYSSRWLQQHIGPLGLYWPDKWDTWFEDQGEKDSCKPRAVDPVEHRALQRLFPVPQSHINTMFSHQLWHDEIYRFGLDAVRMPRMDKWSAEWTPMGMEKGIWGTGREKWNDGPHPAPASPGTQSDDGGVAL</sequence>
<name>A0ABR0TDS7_AURPU</name>
<feature type="region of interest" description="Disordered" evidence="1">
    <location>
        <begin position="268"/>
        <end position="295"/>
    </location>
</feature>